<dbReference type="EMBL" id="CVRI01000022">
    <property type="protein sequence ID" value="CRK92057.1"/>
    <property type="molecule type" value="Genomic_DNA"/>
</dbReference>
<keyword evidence="1" id="KW-0812">Transmembrane</keyword>
<evidence type="ECO:0000313" key="2">
    <source>
        <dbReference type="EMBL" id="CRK92057.1"/>
    </source>
</evidence>
<name>A0A1J1I109_9DIPT</name>
<dbReference type="AlphaFoldDB" id="A0A1J1I109"/>
<gene>
    <name evidence="2" type="ORF">CLUMA_CG005637</name>
</gene>
<dbReference type="Proteomes" id="UP000183832">
    <property type="component" value="Unassembled WGS sequence"/>
</dbReference>
<keyword evidence="3" id="KW-1185">Reference proteome</keyword>
<organism evidence="2 3">
    <name type="scientific">Clunio marinus</name>
    <dbReference type="NCBI Taxonomy" id="568069"/>
    <lineage>
        <taxon>Eukaryota</taxon>
        <taxon>Metazoa</taxon>
        <taxon>Ecdysozoa</taxon>
        <taxon>Arthropoda</taxon>
        <taxon>Hexapoda</taxon>
        <taxon>Insecta</taxon>
        <taxon>Pterygota</taxon>
        <taxon>Neoptera</taxon>
        <taxon>Endopterygota</taxon>
        <taxon>Diptera</taxon>
        <taxon>Nematocera</taxon>
        <taxon>Chironomoidea</taxon>
        <taxon>Chironomidae</taxon>
        <taxon>Clunio</taxon>
    </lineage>
</organism>
<reference evidence="2 3" key="1">
    <citation type="submission" date="2015-04" db="EMBL/GenBank/DDBJ databases">
        <authorList>
            <person name="Syromyatnikov M.Y."/>
            <person name="Popov V.N."/>
        </authorList>
    </citation>
    <scope>NUCLEOTIDE SEQUENCE [LARGE SCALE GENOMIC DNA]</scope>
</reference>
<evidence type="ECO:0000256" key="1">
    <source>
        <dbReference type="SAM" id="Phobius"/>
    </source>
</evidence>
<keyword evidence="1" id="KW-0472">Membrane</keyword>
<protein>
    <submittedName>
        <fullName evidence="2">CLUMA_CG005637, isoform A</fullName>
    </submittedName>
</protein>
<keyword evidence="1" id="KW-1133">Transmembrane helix</keyword>
<evidence type="ECO:0000313" key="3">
    <source>
        <dbReference type="Proteomes" id="UP000183832"/>
    </source>
</evidence>
<proteinExistence type="predicted"/>
<sequence>MPVAIHECIQQLSHESFSINIFILIIFLEIFQNNFIWSSKALKIFLLSFHSSSDERQKPNPNIT</sequence>
<feature type="transmembrane region" description="Helical" evidence="1">
    <location>
        <begin position="17"/>
        <end position="37"/>
    </location>
</feature>
<accession>A0A1J1I109</accession>